<sequence length="100" mass="10912">MEEQTQTNAILAVVDIVGIVVGLVSVGMIVNVLKEVGGVMGKALVLFVIGTVFQVLALIWTLVFSRLDISEPFFDIHHLLMTTGLIFFVVSSIKLVKLKQ</sequence>
<evidence type="ECO:0000313" key="2">
    <source>
        <dbReference type="EMBL" id="OGL72320.1"/>
    </source>
</evidence>
<reference evidence="2 3" key="1">
    <citation type="journal article" date="2016" name="Nat. Commun.">
        <title>Thousands of microbial genomes shed light on interconnected biogeochemical processes in an aquifer system.</title>
        <authorList>
            <person name="Anantharaman K."/>
            <person name="Brown C.T."/>
            <person name="Hug L.A."/>
            <person name="Sharon I."/>
            <person name="Castelle C.J."/>
            <person name="Probst A.J."/>
            <person name="Thomas B.C."/>
            <person name="Singh A."/>
            <person name="Wilkins M.J."/>
            <person name="Karaoz U."/>
            <person name="Brodie E.L."/>
            <person name="Williams K.H."/>
            <person name="Hubbard S.S."/>
            <person name="Banfield J.F."/>
        </authorList>
    </citation>
    <scope>NUCLEOTIDE SEQUENCE [LARGE SCALE GENOMIC DNA]</scope>
</reference>
<organism evidence="2 3">
    <name type="scientific">Candidatus Uhrbacteria bacterium RIFCSPHIGHO2_02_FULL_57_19</name>
    <dbReference type="NCBI Taxonomy" id="1802391"/>
    <lineage>
        <taxon>Bacteria</taxon>
        <taxon>Candidatus Uhriibacteriota</taxon>
    </lineage>
</organism>
<evidence type="ECO:0000313" key="3">
    <source>
        <dbReference type="Proteomes" id="UP000176303"/>
    </source>
</evidence>
<dbReference type="STRING" id="1802391.A3D72_01465"/>
<keyword evidence="1" id="KW-1133">Transmembrane helix</keyword>
<dbReference type="Proteomes" id="UP000176303">
    <property type="component" value="Unassembled WGS sequence"/>
</dbReference>
<name>A0A1F7U213_9BACT</name>
<feature type="transmembrane region" description="Helical" evidence="1">
    <location>
        <begin position="44"/>
        <end position="64"/>
    </location>
</feature>
<dbReference type="EMBL" id="MGDZ01000067">
    <property type="protein sequence ID" value="OGL72320.1"/>
    <property type="molecule type" value="Genomic_DNA"/>
</dbReference>
<gene>
    <name evidence="2" type="ORF">A3D72_01465</name>
</gene>
<dbReference type="AlphaFoldDB" id="A0A1F7U213"/>
<comment type="caution">
    <text evidence="2">The sequence shown here is derived from an EMBL/GenBank/DDBJ whole genome shotgun (WGS) entry which is preliminary data.</text>
</comment>
<evidence type="ECO:0000256" key="1">
    <source>
        <dbReference type="SAM" id="Phobius"/>
    </source>
</evidence>
<accession>A0A1F7U213</accession>
<feature type="transmembrane region" description="Helical" evidence="1">
    <location>
        <begin position="12"/>
        <end position="32"/>
    </location>
</feature>
<proteinExistence type="predicted"/>
<feature type="transmembrane region" description="Helical" evidence="1">
    <location>
        <begin position="76"/>
        <end position="96"/>
    </location>
</feature>
<protein>
    <submittedName>
        <fullName evidence="2">Uncharacterized protein</fullName>
    </submittedName>
</protein>
<keyword evidence="1" id="KW-0812">Transmembrane</keyword>
<keyword evidence="1" id="KW-0472">Membrane</keyword>